<gene>
    <name evidence="1" type="ORF">MML48_3g00018382</name>
</gene>
<dbReference type="Proteomes" id="UP001056778">
    <property type="component" value="Chromosome 3"/>
</dbReference>
<keyword evidence="1" id="KW-0067">ATP-binding</keyword>
<sequence length="1187" mass="133340">MTNVHTVKNPRKDANCFSICIFAWFIPTFIKGFRKNLDVNDLFDTLPEHTSSVLGDKLEEAWAKERKSRDPSFAKALLGVFGCRLMCLGIITFTNEIILKIGQTLALGNLIRYYTPNQTDVSEVEAYLYSGIITMCSLLIVLLGHNYVMELQHTGMKMRVACCSLLYRKSLKLSKVALAQTTIGQMINLLSNDVNRFDHAAMNFHNLWITPIQALIVMYLIYAQVGWTGIVGVCFIILFIPLQIYLGKTASALRLQVALKTDERVRLMNEVINGIQVIKMYAWEKSFAKLVAIARKQEIRNVKKTFYIKGTLLSFPNFVTSIAIFLTILTHVLTGNVIRAEYVFVISSFYDILRQSMTTYFPNGITNCAEGIISIKRLQQFLILEENEKTKPIVNDGDTRIALQNVTANWNSLFPENTLTDISLRVTSNRLVAIIGYVGSGKSSLLHVILKELSILSGTLEINGVISYASQEAWLFDGTIRDNILFGQPYNEKKYLTVVRVCALERDFSLFQYGDLTIAGEKGVTLSGGQRARVNLARAVYKDADIYLLDDPLAAVDTYVAKQLFEECIRGYLKSKCIILVTNQLQFLRVADNIVLLQNGCVAASGTYQELQATGLDFAKLMASELEEESDEKIFKCPSLESPINSGEMPISNAESIFTGNIGRKIYGKYFNAGGRSSIAILLLMAFALAQFSRSSSDYFLGYWTNIEQEKAERNVTNSEEGFISRTTTLSIYAGITVFTVFIFLARSYGFFVFCMRSSINLHNRMFSKVVTAPMKFFNLNSSGRILNRFSKDMGSIDEYLPIVLLDTIQIGLKVIGITSVVGSVNPWLLVVSGIMLLVFYLMRIVYLQTSRNVKRLEGVKTYGGNVGLAITQSLMLTGMFQWGMRQWSELENQMTAVERVIEYTNIQNEDQDISDKKTLPPNWPEAGSIKFRELYLRYSSNEPHVLRNLNFTVKPQEKIGIVGRTGAGKSSLIAALFQLTPIEGHIFIDELDITNYPLCEVRSRISIIPQEPVLFSGTLRKNLDPFDEHSDGELWSALEEVELKNLISDTPFALNTRVSEGGSNFSVGQRQLLCLARAIVRKNKILVLDEATANVDPQTDALIQTTIREKFASCTVLTIAHRLHTIIDSDKVLVMDAGIIREYDHPYTLLQKQGMFYGMVQQTGKATSETLHRAAEAVSRLEINKL</sequence>
<name>A0ACB9TDI3_HOLOL</name>
<protein>
    <submittedName>
        <fullName evidence="1">Atp-binding cassette sub-family c</fullName>
    </submittedName>
</protein>
<organism evidence="1 2">
    <name type="scientific">Holotrichia oblita</name>
    <name type="common">Chafer beetle</name>
    <dbReference type="NCBI Taxonomy" id="644536"/>
    <lineage>
        <taxon>Eukaryota</taxon>
        <taxon>Metazoa</taxon>
        <taxon>Ecdysozoa</taxon>
        <taxon>Arthropoda</taxon>
        <taxon>Hexapoda</taxon>
        <taxon>Insecta</taxon>
        <taxon>Pterygota</taxon>
        <taxon>Neoptera</taxon>
        <taxon>Endopterygota</taxon>
        <taxon>Coleoptera</taxon>
        <taxon>Polyphaga</taxon>
        <taxon>Scarabaeiformia</taxon>
        <taxon>Scarabaeidae</taxon>
        <taxon>Melolonthinae</taxon>
        <taxon>Holotrichia</taxon>
    </lineage>
</organism>
<comment type="caution">
    <text evidence="1">The sequence shown here is derived from an EMBL/GenBank/DDBJ whole genome shotgun (WGS) entry which is preliminary data.</text>
</comment>
<accession>A0ACB9TDI3</accession>
<keyword evidence="1" id="KW-0547">Nucleotide-binding</keyword>
<keyword evidence="2" id="KW-1185">Reference proteome</keyword>
<dbReference type="EMBL" id="CM043017">
    <property type="protein sequence ID" value="KAI4464933.1"/>
    <property type="molecule type" value="Genomic_DNA"/>
</dbReference>
<evidence type="ECO:0000313" key="2">
    <source>
        <dbReference type="Proteomes" id="UP001056778"/>
    </source>
</evidence>
<proteinExistence type="predicted"/>
<evidence type="ECO:0000313" key="1">
    <source>
        <dbReference type="EMBL" id="KAI4464933.1"/>
    </source>
</evidence>
<reference evidence="1" key="1">
    <citation type="submission" date="2022-04" db="EMBL/GenBank/DDBJ databases">
        <title>Chromosome-scale genome assembly of Holotrichia oblita Faldermann.</title>
        <authorList>
            <person name="Rongchong L."/>
        </authorList>
    </citation>
    <scope>NUCLEOTIDE SEQUENCE</scope>
    <source>
        <strain evidence="1">81SQS9</strain>
    </source>
</reference>